<reference evidence="9 10" key="1">
    <citation type="submission" date="2020-03" db="EMBL/GenBank/DDBJ databases">
        <title>Soil Listeria distribution.</title>
        <authorList>
            <person name="Liao J."/>
            <person name="Wiedmann M."/>
        </authorList>
    </citation>
    <scope>NUCLEOTIDE SEQUENCE [LARGE SCALE GENOMIC DNA]</scope>
    <source>
        <strain evidence="9 10">FSL L7-1699</strain>
    </source>
</reference>
<proteinExistence type="predicted"/>
<feature type="compositionally biased region" description="Polar residues" evidence="6">
    <location>
        <begin position="57"/>
        <end position="95"/>
    </location>
</feature>
<dbReference type="PROSITE" id="PS50847">
    <property type="entry name" value="GRAM_POS_ANCHORING"/>
    <property type="match status" value="1"/>
</dbReference>
<keyword evidence="4" id="KW-0732">Signal</keyword>
<feature type="domain" description="Gram-positive cocci surface proteins LPxTG" evidence="8">
    <location>
        <begin position="98"/>
        <end position="127"/>
    </location>
</feature>
<evidence type="ECO:0000256" key="1">
    <source>
        <dbReference type="ARBA" id="ARBA00004168"/>
    </source>
</evidence>
<feature type="non-terminal residue" evidence="9">
    <location>
        <position position="1"/>
    </location>
</feature>
<dbReference type="EMBL" id="JAARPH010000066">
    <property type="protein sequence ID" value="MBC1376875.1"/>
    <property type="molecule type" value="Genomic_DNA"/>
</dbReference>
<keyword evidence="7" id="KW-1133">Transmembrane helix</keyword>
<evidence type="ECO:0000256" key="6">
    <source>
        <dbReference type="SAM" id="MobiDB-lite"/>
    </source>
</evidence>
<comment type="caution">
    <text evidence="9">The sequence shown here is derived from an EMBL/GenBank/DDBJ whole genome shotgun (WGS) entry which is preliminary data.</text>
</comment>
<keyword evidence="7" id="KW-0812">Transmembrane</keyword>
<sequence length="127" mass="12832">EYTVTLNAETGKQKATPLKVTVKIVDPTPTPDPIPDPTPTPDPASDTDPVVVEDPGTSLNSEAPANSTSEDPSASTPKATEKANSGNSTVVTASKASLPKTGDSLPVTGVAVGFLVLGLGVLIARNK</sequence>
<feature type="compositionally biased region" description="Pro residues" evidence="6">
    <location>
        <begin position="28"/>
        <end position="42"/>
    </location>
</feature>
<evidence type="ECO:0000256" key="2">
    <source>
        <dbReference type="ARBA" id="ARBA00022512"/>
    </source>
</evidence>
<dbReference type="Proteomes" id="UP000518829">
    <property type="component" value="Unassembled WGS sequence"/>
</dbReference>
<organism evidence="9 10">
    <name type="scientific">Listeria farberi</name>
    <dbReference type="NCBI Taxonomy" id="2713500"/>
    <lineage>
        <taxon>Bacteria</taxon>
        <taxon>Bacillati</taxon>
        <taxon>Bacillota</taxon>
        <taxon>Bacilli</taxon>
        <taxon>Bacillales</taxon>
        <taxon>Listeriaceae</taxon>
        <taxon>Listeria</taxon>
    </lineage>
</organism>
<gene>
    <name evidence="9" type="ORF">HB839_15225</name>
</gene>
<evidence type="ECO:0000256" key="3">
    <source>
        <dbReference type="ARBA" id="ARBA00022525"/>
    </source>
</evidence>
<evidence type="ECO:0000256" key="5">
    <source>
        <dbReference type="ARBA" id="ARBA00023088"/>
    </source>
</evidence>
<keyword evidence="10" id="KW-1185">Reference proteome</keyword>
<comment type="subcellular location">
    <subcellularLocation>
        <location evidence="1">Secreted</location>
        <location evidence="1">Cell wall</location>
        <topology evidence="1">Peptidoglycan-anchor</topology>
    </subcellularLocation>
</comment>
<evidence type="ECO:0000256" key="7">
    <source>
        <dbReference type="SAM" id="Phobius"/>
    </source>
</evidence>
<feature type="compositionally biased region" description="Low complexity" evidence="6">
    <location>
        <begin position="43"/>
        <end position="52"/>
    </location>
</feature>
<name>A0ABR6SRN8_9LIST</name>
<dbReference type="RefSeq" id="WP_185323225.1">
    <property type="nucleotide sequence ID" value="NZ_JAARPH010000066.1"/>
</dbReference>
<keyword evidence="5" id="KW-0572">Peptidoglycan-anchor</keyword>
<dbReference type="NCBIfam" id="TIGR01167">
    <property type="entry name" value="LPXTG_anchor"/>
    <property type="match status" value="1"/>
</dbReference>
<evidence type="ECO:0000313" key="10">
    <source>
        <dbReference type="Proteomes" id="UP000518829"/>
    </source>
</evidence>
<keyword evidence="7" id="KW-0472">Membrane</keyword>
<dbReference type="InterPro" id="IPR019931">
    <property type="entry name" value="LPXTG_anchor"/>
</dbReference>
<feature type="region of interest" description="Disordered" evidence="6">
    <location>
        <begin position="18"/>
        <end position="104"/>
    </location>
</feature>
<evidence type="ECO:0000313" key="9">
    <source>
        <dbReference type="EMBL" id="MBC1376875.1"/>
    </source>
</evidence>
<accession>A0ABR6SRN8</accession>
<feature type="transmembrane region" description="Helical" evidence="7">
    <location>
        <begin position="105"/>
        <end position="124"/>
    </location>
</feature>
<protein>
    <submittedName>
        <fullName evidence="9">LPXTG cell wall anchor domain-containing protein</fullName>
    </submittedName>
</protein>
<keyword evidence="3" id="KW-0964">Secreted</keyword>
<evidence type="ECO:0000256" key="4">
    <source>
        <dbReference type="ARBA" id="ARBA00022729"/>
    </source>
</evidence>
<keyword evidence="2" id="KW-0134">Cell wall</keyword>
<evidence type="ECO:0000259" key="8">
    <source>
        <dbReference type="PROSITE" id="PS50847"/>
    </source>
</evidence>